<dbReference type="AlphaFoldDB" id="A0A7J6SCW6"/>
<gene>
    <name evidence="2" type="ORF">FOZ62_031417</name>
</gene>
<proteinExistence type="predicted"/>
<feature type="region of interest" description="Disordered" evidence="1">
    <location>
        <begin position="257"/>
        <end position="308"/>
    </location>
</feature>
<evidence type="ECO:0000256" key="1">
    <source>
        <dbReference type="SAM" id="MobiDB-lite"/>
    </source>
</evidence>
<dbReference type="EMBL" id="JABANM010015836">
    <property type="protein sequence ID" value="KAF4730402.1"/>
    <property type="molecule type" value="Genomic_DNA"/>
</dbReference>
<evidence type="ECO:0000313" key="3">
    <source>
        <dbReference type="Proteomes" id="UP000574390"/>
    </source>
</evidence>
<organism evidence="2 3">
    <name type="scientific">Perkinsus olseni</name>
    <name type="common">Perkinsus atlanticus</name>
    <dbReference type="NCBI Taxonomy" id="32597"/>
    <lineage>
        <taxon>Eukaryota</taxon>
        <taxon>Sar</taxon>
        <taxon>Alveolata</taxon>
        <taxon>Perkinsozoa</taxon>
        <taxon>Perkinsea</taxon>
        <taxon>Perkinsida</taxon>
        <taxon>Perkinsidae</taxon>
        <taxon>Perkinsus</taxon>
    </lineage>
</organism>
<evidence type="ECO:0000313" key="2">
    <source>
        <dbReference type="EMBL" id="KAF4730402.1"/>
    </source>
</evidence>
<dbReference type="Proteomes" id="UP000574390">
    <property type="component" value="Unassembled WGS sequence"/>
</dbReference>
<sequence length="347" mass="36933">MADPNVIASLRRAFPVGAPEELRDAIVDSIAALGFSVADLPGLAKDVDMKGTIVNIVAPPPADPAQETPMQATLRAARSFKIRLLMEQAGNPTQKSKCTVAEFLAKAEHRFGTLSPDMTPDGSTLQLLTGDIGTFIPLRAIGLDGKPVWVMTGSGKEPQSFEELVSALTPILVGIEVLSGTTLSVTTNYINKLTVLCAGHGPAATIQYDKAFRQRLVVNSAKHANKTGKSYSESVAECLCNGKDDELLVKAYASGFGGPSSRSAEEANSKDLTSPSDGGHSRNRHRPNDEAQPGAKPSASRGKRRGGPNEWCPYAKEDCKLLKLKSCPFVPRRHRSNADGGKKQKSG</sequence>
<comment type="caution">
    <text evidence="2">The sequence shown here is derived from an EMBL/GenBank/DDBJ whole genome shotgun (WGS) entry which is preliminary data.</text>
</comment>
<name>A0A7J6SCW6_PEROL</name>
<protein>
    <submittedName>
        <fullName evidence="2">Uncharacterized protein</fullName>
    </submittedName>
</protein>
<accession>A0A7J6SCW6</accession>
<reference evidence="2 3" key="1">
    <citation type="submission" date="2020-04" db="EMBL/GenBank/DDBJ databases">
        <title>Perkinsus olseni comparative genomics.</title>
        <authorList>
            <person name="Bogema D.R."/>
        </authorList>
    </citation>
    <scope>NUCLEOTIDE SEQUENCE [LARGE SCALE GENOMIC DNA]</scope>
    <source>
        <strain evidence="2">ATCC PRA-205</strain>
    </source>
</reference>